<dbReference type="SUPFAM" id="SSF50630">
    <property type="entry name" value="Acid proteases"/>
    <property type="match status" value="1"/>
</dbReference>
<evidence type="ECO:0000256" key="1">
    <source>
        <dbReference type="ARBA" id="ARBA00007447"/>
    </source>
</evidence>
<protein>
    <recommendedName>
        <fullName evidence="4">Peptidase A1 domain-containing protein</fullName>
    </recommendedName>
</protein>
<accession>A0A9X0CBF0</accession>
<gene>
    <name evidence="5" type="ORF">N7463_000216</name>
</gene>
<dbReference type="OrthoDB" id="771136at2759"/>
<dbReference type="PANTHER" id="PTHR47966:SF65">
    <property type="entry name" value="ASPARTIC-TYPE ENDOPEPTIDASE"/>
    <property type="match status" value="1"/>
</dbReference>
<dbReference type="Proteomes" id="UP001149954">
    <property type="component" value="Unassembled WGS sequence"/>
</dbReference>
<dbReference type="EMBL" id="JAPWDS010000001">
    <property type="protein sequence ID" value="KAJ5519763.1"/>
    <property type="molecule type" value="Genomic_DNA"/>
</dbReference>
<comment type="similarity">
    <text evidence="1">Belongs to the peptidase A1 family.</text>
</comment>
<feature type="domain" description="Peptidase A1" evidence="4">
    <location>
        <begin position="63"/>
        <end position="380"/>
    </location>
</feature>
<evidence type="ECO:0000259" key="4">
    <source>
        <dbReference type="PROSITE" id="PS51767"/>
    </source>
</evidence>
<dbReference type="Pfam" id="PF00026">
    <property type="entry name" value="Asp"/>
    <property type="match status" value="1"/>
</dbReference>
<dbReference type="GO" id="GO:0004190">
    <property type="term" value="F:aspartic-type endopeptidase activity"/>
    <property type="evidence" value="ECO:0007669"/>
    <property type="project" value="InterPro"/>
</dbReference>
<keyword evidence="2" id="KW-0378">Hydrolase</keyword>
<evidence type="ECO:0000256" key="3">
    <source>
        <dbReference type="SAM" id="SignalP"/>
    </source>
</evidence>
<dbReference type="GO" id="GO:0006508">
    <property type="term" value="P:proteolysis"/>
    <property type="evidence" value="ECO:0007669"/>
    <property type="project" value="InterPro"/>
</dbReference>
<dbReference type="InterPro" id="IPR021109">
    <property type="entry name" value="Peptidase_aspartic_dom_sf"/>
</dbReference>
<comment type="caution">
    <text evidence="5">The sequence shown here is derived from an EMBL/GenBank/DDBJ whole genome shotgun (WGS) entry which is preliminary data.</text>
</comment>
<keyword evidence="6" id="KW-1185">Reference proteome</keyword>
<reference evidence="5" key="2">
    <citation type="journal article" date="2023" name="IMA Fungus">
        <title>Comparative genomic study of the Penicillium genus elucidates a diverse pangenome and 15 lateral gene transfer events.</title>
        <authorList>
            <person name="Petersen C."/>
            <person name="Sorensen T."/>
            <person name="Nielsen M.R."/>
            <person name="Sondergaard T.E."/>
            <person name="Sorensen J.L."/>
            <person name="Fitzpatrick D.A."/>
            <person name="Frisvad J.C."/>
            <person name="Nielsen K.L."/>
        </authorList>
    </citation>
    <scope>NUCLEOTIDE SEQUENCE</scope>
    <source>
        <strain evidence="5">IBT 29495</strain>
    </source>
</reference>
<sequence length="455" mass="49566">MRLPLITILWAWSNWASASAHTFPVRDVPAVVGMELYGREISRPLMKRDTATVGADMTTYVSNFVNVSIGTPPQPMGMLADFLSDTFSVLTEDTHVTNPSCHDNRYCSLLGSYNITKSSSNGTKEVSSDTWYGSSYMVPTDVITVGGTQVNDVEVDLLAIGYPNWNSMGLSPENKSFPYQLVDRDLIRSPSFSLWGNTSESGGAGILFGGINKAKYHGPLQAFAFNKTYGTVSLPLSRFQAHTELKVPTNYTLSSSKPYMLSTQYIITTLPREAVLRMYKDYNISFVGWDGEEPQFGLLPCSRQYTENHTISLIFGDATISTKWSDLFIPWGSPDSERCEFLIQPEKENVNATYSGTIGTSFSNHMYMAINYNNAFIGIAALNENPGSDDILEIGDGPEIPDAVGDFPTSIVPYTKPTPTPTASTSTSTGLASMPTYMSGGMFVGVAGAALVAAF</sequence>
<evidence type="ECO:0000313" key="6">
    <source>
        <dbReference type="Proteomes" id="UP001149954"/>
    </source>
</evidence>
<organism evidence="5 6">
    <name type="scientific">Penicillium fimorum</name>
    <dbReference type="NCBI Taxonomy" id="1882269"/>
    <lineage>
        <taxon>Eukaryota</taxon>
        <taxon>Fungi</taxon>
        <taxon>Dikarya</taxon>
        <taxon>Ascomycota</taxon>
        <taxon>Pezizomycotina</taxon>
        <taxon>Eurotiomycetes</taxon>
        <taxon>Eurotiomycetidae</taxon>
        <taxon>Eurotiales</taxon>
        <taxon>Aspergillaceae</taxon>
        <taxon>Penicillium</taxon>
    </lineage>
</organism>
<dbReference type="PROSITE" id="PS51767">
    <property type="entry name" value="PEPTIDASE_A1"/>
    <property type="match status" value="1"/>
</dbReference>
<name>A0A9X0CBF0_9EURO</name>
<evidence type="ECO:0000313" key="5">
    <source>
        <dbReference type="EMBL" id="KAJ5519763.1"/>
    </source>
</evidence>
<keyword evidence="3" id="KW-0732">Signal</keyword>
<feature type="chain" id="PRO_5040880190" description="Peptidase A1 domain-containing protein" evidence="3">
    <location>
        <begin position="21"/>
        <end position="455"/>
    </location>
</feature>
<dbReference type="InterPro" id="IPR001461">
    <property type="entry name" value="Aspartic_peptidase_A1"/>
</dbReference>
<proteinExistence type="inferred from homology"/>
<dbReference type="Gene3D" id="2.40.70.10">
    <property type="entry name" value="Acid Proteases"/>
    <property type="match status" value="2"/>
</dbReference>
<feature type="signal peptide" evidence="3">
    <location>
        <begin position="1"/>
        <end position="20"/>
    </location>
</feature>
<dbReference type="PANTHER" id="PTHR47966">
    <property type="entry name" value="BETA-SITE APP-CLEAVING ENZYME, ISOFORM A-RELATED"/>
    <property type="match status" value="1"/>
</dbReference>
<reference evidence="5" key="1">
    <citation type="submission" date="2022-12" db="EMBL/GenBank/DDBJ databases">
        <authorList>
            <person name="Petersen C."/>
        </authorList>
    </citation>
    <scope>NUCLEOTIDE SEQUENCE</scope>
    <source>
        <strain evidence="5">IBT 29495</strain>
    </source>
</reference>
<dbReference type="InterPro" id="IPR033121">
    <property type="entry name" value="PEPTIDASE_A1"/>
</dbReference>
<dbReference type="AlphaFoldDB" id="A0A9X0CBF0"/>
<evidence type="ECO:0000256" key="2">
    <source>
        <dbReference type="ARBA" id="ARBA00022801"/>
    </source>
</evidence>